<dbReference type="SUPFAM" id="SSF53335">
    <property type="entry name" value="S-adenosyl-L-methionine-dependent methyltransferases"/>
    <property type="match status" value="1"/>
</dbReference>
<dbReference type="InterPro" id="IPR041698">
    <property type="entry name" value="Methyltransf_25"/>
</dbReference>
<evidence type="ECO:0000259" key="1">
    <source>
        <dbReference type="Pfam" id="PF13649"/>
    </source>
</evidence>
<dbReference type="AlphaFoldDB" id="S6AEJ5"/>
<gene>
    <name evidence="2" type="ORF">PCA10_23750</name>
</gene>
<dbReference type="Pfam" id="PF13649">
    <property type="entry name" value="Methyltransf_25"/>
    <property type="match status" value="1"/>
</dbReference>
<name>S6AEJ5_METRE</name>
<proteinExistence type="predicted"/>
<dbReference type="STRING" id="1245471.PCA10_23750"/>
<dbReference type="PATRIC" id="fig|1245471.3.peg.2402"/>
<dbReference type="Gene3D" id="3.40.50.150">
    <property type="entry name" value="Vaccinia Virus protein VP39"/>
    <property type="match status" value="1"/>
</dbReference>
<dbReference type="HOGENOM" id="CLU_065741_0_0_6"/>
<sequence length="274" mass="30440">MSDYLRQNKANWDQRAPLHAASRGYGAEAFVSDPAYLSDVVRFDLPRLGGIAGLRGVHLQCHIGTDTLSLARLGARMSGLDFSPASLEQARLLAQRCGAEISYVESDLYAADQVLPAGAFDFVYTGIGALIWLPRIDDWARVVAALLKPGGRLFIREGHPMLLAVNEAREDGLVIEYPYFECAEPVAWDDDRTYVDTDTPLTATRTYEWNHGLGEIVSALFRHGLQLSALEEHDSLPWEALPGRMVVDGAGEWRLAKDRWRLPLSYTLQAVKRA</sequence>
<feature type="domain" description="Methyltransferase" evidence="1">
    <location>
        <begin position="60"/>
        <end position="151"/>
    </location>
</feature>
<dbReference type="RefSeq" id="WP_016492303.1">
    <property type="nucleotide sequence ID" value="NC_021499.1"/>
</dbReference>
<evidence type="ECO:0000313" key="3">
    <source>
        <dbReference type="Proteomes" id="UP000015503"/>
    </source>
</evidence>
<dbReference type="Proteomes" id="UP000015503">
    <property type="component" value="Chromosome"/>
</dbReference>
<dbReference type="InterPro" id="IPR029063">
    <property type="entry name" value="SAM-dependent_MTases_sf"/>
</dbReference>
<dbReference type="EMBL" id="AP013068">
    <property type="protein sequence ID" value="BAN48107.1"/>
    <property type="molecule type" value="Genomic_DNA"/>
</dbReference>
<protein>
    <recommendedName>
        <fullName evidence="1">Methyltransferase domain-containing protein</fullName>
    </recommendedName>
</protein>
<dbReference type="CDD" id="cd02440">
    <property type="entry name" value="AdoMet_MTases"/>
    <property type="match status" value="1"/>
</dbReference>
<evidence type="ECO:0000313" key="2">
    <source>
        <dbReference type="EMBL" id="BAN48107.1"/>
    </source>
</evidence>
<dbReference type="OrthoDB" id="8385759at2"/>
<dbReference type="KEGG" id="pre:PCA10_23750"/>
<keyword evidence="3" id="KW-1185">Reference proteome</keyword>
<dbReference type="eggNOG" id="COG2227">
    <property type="taxonomic scope" value="Bacteria"/>
</dbReference>
<organism evidence="2 3">
    <name type="scientific">Metapseudomonas resinovorans NBRC 106553</name>
    <dbReference type="NCBI Taxonomy" id="1245471"/>
    <lineage>
        <taxon>Bacteria</taxon>
        <taxon>Pseudomonadati</taxon>
        <taxon>Pseudomonadota</taxon>
        <taxon>Gammaproteobacteria</taxon>
        <taxon>Pseudomonadales</taxon>
        <taxon>Pseudomonadaceae</taxon>
        <taxon>Metapseudomonas</taxon>
    </lineage>
</organism>
<accession>S6AEJ5</accession>
<reference evidence="2 3" key="1">
    <citation type="journal article" date="2013" name="Genome Announc.">
        <title>Complete Genome Sequence of the Carbazole Degrader Pseudomonas resinovorans Strain CA10 (NBRC 106553).</title>
        <authorList>
            <person name="Shintani M."/>
            <person name="Hosoyama A."/>
            <person name="Ohji S."/>
            <person name="Tsuchikane K."/>
            <person name="Takarada H."/>
            <person name="Yamazoe A."/>
            <person name="Fujita N."/>
            <person name="Nojiri H."/>
        </authorList>
    </citation>
    <scope>NUCLEOTIDE SEQUENCE [LARGE SCALE GENOMIC DNA]</scope>
    <source>
        <strain evidence="2 3">NBRC 106553</strain>
    </source>
</reference>